<dbReference type="SMART" id="SM00947">
    <property type="entry name" value="Pro_CA"/>
    <property type="match status" value="1"/>
</dbReference>
<keyword evidence="6" id="KW-1185">Reference proteome</keyword>
<evidence type="ECO:0000256" key="3">
    <source>
        <dbReference type="ARBA" id="ARBA00022833"/>
    </source>
</evidence>
<evidence type="ECO:0000256" key="4">
    <source>
        <dbReference type="PIRSR" id="PIRSR601765-1"/>
    </source>
</evidence>
<sequence>IAETLPRNQMVVIISWMDPRLSPEQFFDFARVMPVIRVAGGRAKGALDTLLVLDHAFCLGQTIVVHHTDCSMTHMTNEVIKNGLLNRCPDKATDISKMHFDEITGDDLERSVKSDVKWLRVQPYFDDEIDVVGGIFDLNTGKIEIVE</sequence>
<dbReference type="PANTHER" id="PTHR43175:SF3">
    <property type="entry name" value="CARBON DISULFIDE HYDROLASE"/>
    <property type="match status" value="1"/>
</dbReference>
<name>A0A1Y1ZYY3_9PLEO</name>
<evidence type="ECO:0000256" key="1">
    <source>
        <dbReference type="ARBA" id="ARBA00006217"/>
    </source>
</evidence>
<dbReference type="OrthoDB" id="10248475at2759"/>
<dbReference type="GO" id="GO:0004089">
    <property type="term" value="F:carbonate dehydratase activity"/>
    <property type="evidence" value="ECO:0007669"/>
    <property type="project" value="InterPro"/>
</dbReference>
<reference evidence="5 6" key="1">
    <citation type="submission" date="2016-07" db="EMBL/GenBank/DDBJ databases">
        <title>Pervasive Adenine N6-methylation of Active Genes in Fungi.</title>
        <authorList>
            <consortium name="DOE Joint Genome Institute"/>
            <person name="Mondo S.J."/>
            <person name="Dannebaum R.O."/>
            <person name="Kuo R.C."/>
            <person name="Labutti K."/>
            <person name="Haridas S."/>
            <person name="Kuo A."/>
            <person name="Salamov A."/>
            <person name="Ahrendt S.R."/>
            <person name="Lipzen A."/>
            <person name="Sullivan W."/>
            <person name="Andreopoulos W.B."/>
            <person name="Clum A."/>
            <person name="Lindquist E."/>
            <person name="Daum C."/>
            <person name="Ramamoorthy G.K."/>
            <person name="Gryganskyi A."/>
            <person name="Culley D."/>
            <person name="Magnuson J.K."/>
            <person name="James T.Y."/>
            <person name="O'Malley M.A."/>
            <person name="Stajich J.E."/>
            <person name="Spatafora J.W."/>
            <person name="Visel A."/>
            <person name="Grigoriev I.V."/>
        </authorList>
    </citation>
    <scope>NUCLEOTIDE SEQUENCE [LARGE SCALE GENOMIC DNA]</scope>
    <source>
        <strain evidence="5 6">CBS 115471</strain>
    </source>
</reference>
<keyword evidence="3 4" id="KW-0862">Zinc</keyword>
<feature type="binding site" evidence="4">
    <location>
        <position position="70"/>
    </location>
    <ligand>
        <name>Zn(2+)</name>
        <dbReference type="ChEBI" id="CHEBI:29105"/>
    </ligand>
</feature>
<organism evidence="5 6">
    <name type="scientific">Clohesyomyces aquaticus</name>
    <dbReference type="NCBI Taxonomy" id="1231657"/>
    <lineage>
        <taxon>Eukaryota</taxon>
        <taxon>Fungi</taxon>
        <taxon>Dikarya</taxon>
        <taxon>Ascomycota</taxon>
        <taxon>Pezizomycotina</taxon>
        <taxon>Dothideomycetes</taxon>
        <taxon>Pleosporomycetidae</taxon>
        <taxon>Pleosporales</taxon>
        <taxon>Lindgomycetaceae</taxon>
        <taxon>Clohesyomyces</taxon>
    </lineage>
</organism>
<dbReference type="GO" id="GO:0008270">
    <property type="term" value="F:zinc ion binding"/>
    <property type="evidence" value="ECO:0007669"/>
    <property type="project" value="InterPro"/>
</dbReference>
<accession>A0A1Y1ZYY3</accession>
<dbReference type="Gene3D" id="3.40.1050.10">
    <property type="entry name" value="Carbonic anhydrase"/>
    <property type="match status" value="1"/>
</dbReference>
<dbReference type="SUPFAM" id="SSF53056">
    <property type="entry name" value="beta-carbonic anhydrase, cab"/>
    <property type="match status" value="1"/>
</dbReference>
<dbReference type="AlphaFoldDB" id="A0A1Y1ZYY3"/>
<feature type="binding site" evidence="4">
    <location>
        <position position="18"/>
    </location>
    <ligand>
        <name>Zn(2+)</name>
        <dbReference type="ChEBI" id="CHEBI:29105"/>
    </ligand>
</feature>
<dbReference type="STRING" id="1231657.A0A1Y1ZYY3"/>
<evidence type="ECO:0000313" key="6">
    <source>
        <dbReference type="Proteomes" id="UP000193144"/>
    </source>
</evidence>
<feature type="binding site" evidence="4">
    <location>
        <position position="67"/>
    </location>
    <ligand>
        <name>Zn(2+)</name>
        <dbReference type="ChEBI" id="CHEBI:29105"/>
    </ligand>
</feature>
<evidence type="ECO:0000313" key="5">
    <source>
        <dbReference type="EMBL" id="ORY15428.1"/>
    </source>
</evidence>
<comment type="caution">
    <text evidence="5">The sequence shown here is derived from an EMBL/GenBank/DDBJ whole genome shotgun (WGS) entry which is preliminary data.</text>
</comment>
<evidence type="ECO:0000256" key="2">
    <source>
        <dbReference type="ARBA" id="ARBA00022723"/>
    </source>
</evidence>
<dbReference type="PANTHER" id="PTHR43175">
    <property type="entry name" value="CARBONIC ANHYDRASE"/>
    <property type="match status" value="1"/>
</dbReference>
<gene>
    <name evidence="5" type="ORF">BCR34DRAFT_477926</name>
</gene>
<dbReference type="InterPro" id="IPR001765">
    <property type="entry name" value="Carbonic_anhydrase"/>
</dbReference>
<protein>
    <submittedName>
        <fullName evidence="5">Carbonic anhydrase</fullName>
    </submittedName>
</protein>
<dbReference type="EMBL" id="MCFA01000025">
    <property type="protein sequence ID" value="ORY15428.1"/>
    <property type="molecule type" value="Genomic_DNA"/>
</dbReference>
<dbReference type="InterPro" id="IPR036874">
    <property type="entry name" value="Carbonic_anhydrase_sf"/>
</dbReference>
<keyword evidence="2 4" id="KW-0479">Metal-binding</keyword>
<comment type="cofactor">
    <cofactor evidence="4">
        <name>Zn(2+)</name>
        <dbReference type="ChEBI" id="CHEBI:29105"/>
    </cofactor>
    <text evidence="4">Binds 1 zinc ion per subunit.</text>
</comment>
<comment type="similarity">
    <text evidence="1">Belongs to the beta-class carbonic anhydrase family.</text>
</comment>
<proteinExistence type="inferred from homology"/>
<feature type="non-terminal residue" evidence="5">
    <location>
        <position position="1"/>
    </location>
</feature>
<dbReference type="Proteomes" id="UP000193144">
    <property type="component" value="Unassembled WGS sequence"/>
</dbReference>